<evidence type="ECO:0000256" key="1">
    <source>
        <dbReference type="ARBA" id="ARBA00006040"/>
    </source>
</evidence>
<keyword evidence="4 9" id="KW-0378">Hydrolase</keyword>
<dbReference type="GO" id="GO:0046872">
    <property type="term" value="F:metal ion binding"/>
    <property type="evidence" value="ECO:0007669"/>
    <property type="project" value="UniProtKB-UniRule"/>
</dbReference>
<dbReference type="Pfam" id="PF19310">
    <property type="entry name" value="TOP_N"/>
    <property type="match status" value="1"/>
</dbReference>
<dbReference type="Pfam" id="PF01432">
    <property type="entry name" value="Peptidase_M3"/>
    <property type="match status" value="1"/>
</dbReference>
<dbReference type="InterPro" id="IPR034005">
    <property type="entry name" value="M3A_DCP"/>
</dbReference>
<feature type="domain" description="Oligopeptidase A N-terminal" evidence="11">
    <location>
        <begin position="66"/>
        <end position="190"/>
    </location>
</feature>
<name>A0A1V9YR09_ACHHY</name>
<comment type="caution">
    <text evidence="12">The sequence shown here is derived from an EMBL/GenBank/DDBJ whole genome shotgun (WGS) entry which is preliminary data.</text>
</comment>
<evidence type="ECO:0000256" key="3">
    <source>
        <dbReference type="ARBA" id="ARBA00022723"/>
    </source>
</evidence>
<dbReference type="Gene3D" id="3.40.390.10">
    <property type="entry name" value="Collagenase (Catalytic Domain)"/>
    <property type="match status" value="1"/>
</dbReference>
<dbReference type="InterPro" id="IPR001567">
    <property type="entry name" value="Pept_M3A_M3B_dom"/>
</dbReference>
<dbReference type="GO" id="GO:0006518">
    <property type="term" value="P:peptide metabolic process"/>
    <property type="evidence" value="ECO:0007669"/>
    <property type="project" value="TreeGrafter"/>
</dbReference>
<gene>
    <name evidence="12" type="ORF">ACHHYP_07268</name>
</gene>
<dbReference type="GO" id="GO:0006508">
    <property type="term" value="P:proteolysis"/>
    <property type="evidence" value="ECO:0007669"/>
    <property type="project" value="UniProtKB-KW"/>
</dbReference>
<keyword evidence="6 9" id="KW-0482">Metalloprotease</keyword>
<evidence type="ECO:0000313" key="12">
    <source>
        <dbReference type="EMBL" id="OQR88194.1"/>
    </source>
</evidence>
<dbReference type="Gene3D" id="1.10.1370.10">
    <property type="entry name" value="Neurolysin, domain 3"/>
    <property type="match status" value="1"/>
</dbReference>
<dbReference type="EC" id="3.4.24.70" evidence="8"/>
<dbReference type="InterPro" id="IPR045090">
    <property type="entry name" value="Pept_M3A_M3B"/>
</dbReference>
<evidence type="ECO:0000313" key="13">
    <source>
        <dbReference type="Proteomes" id="UP000243579"/>
    </source>
</evidence>
<dbReference type="PANTHER" id="PTHR11804">
    <property type="entry name" value="PROTEASE M3 THIMET OLIGOPEPTIDASE-RELATED"/>
    <property type="match status" value="1"/>
</dbReference>
<evidence type="ECO:0000256" key="2">
    <source>
        <dbReference type="ARBA" id="ARBA00022670"/>
    </source>
</evidence>
<dbReference type="GO" id="GO:0005829">
    <property type="term" value="C:cytosol"/>
    <property type="evidence" value="ECO:0007669"/>
    <property type="project" value="UniProtKB-ARBA"/>
</dbReference>
<evidence type="ECO:0000256" key="5">
    <source>
        <dbReference type="ARBA" id="ARBA00022833"/>
    </source>
</evidence>
<keyword evidence="5 9" id="KW-0862">Zinc</keyword>
<dbReference type="InterPro" id="IPR024079">
    <property type="entry name" value="MetalloPept_cat_dom_sf"/>
</dbReference>
<evidence type="ECO:0000256" key="7">
    <source>
        <dbReference type="ARBA" id="ARBA00024603"/>
    </source>
</evidence>
<dbReference type="SUPFAM" id="SSF55486">
    <property type="entry name" value="Metalloproteases ('zincins'), catalytic domain"/>
    <property type="match status" value="1"/>
</dbReference>
<organism evidence="12 13">
    <name type="scientific">Achlya hypogyna</name>
    <name type="common">Oomycete</name>
    <name type="synonym">Protoachlya hypogyna</name>
    <dbReference type="NCBI Taxonomy" id="1202772"/>
    <lineage>
        <taxon>Eukaryota</taxon>
        <taxon>Sar</taxon>
        <taxon>Stramenopiles</taxon>
        <taxon>Oomycota</taxon>
        <taxon>Saprolegniomycetes</taxon>
        <taxon>Saprolegniales</taxon>
        <taxon>Achlyaceae</taxon>
        <taxon>Achlya</taxon>
    </lineage>
</organism>
<keyword evidence="3 9" id="KW-0479">Metal-binding</keyword>
<sequence length="733" mass="81561">MFRHLQAGSGVRAFRATSLGLRPQRIQGRALSNLATNSLVQAVRDRKLPPFQQLQVTEMAPALRDAIQAFDKDIGLIETELRSKTRSVNWQSIMDPLEVQGDALQRLWGIVGHLMSVKNSPALREVHAELQTEVVTIFTRFSQSPEIFAAYKELRESSSWASFSEAQQRIIESSIRGATLSGVGLTGDAKKRFNELQLRSAELKTKFSNNVLDATKAFSLIVTDKAEVDGLPASLLQMLAQNAAADGHETATAEVGPWKISLDMPVYLPVLKYCTNRALRETVYRANATKASSAPHDNTEIVNETLRLRKERAQLLGFRTYAELSLASKMAPSVEAVDRMHRELRAKCHPIAVTELAELAAYAAKHGQSEPLAQWDVAYWTEKMRADLYSLDDETIKPYFPLPKVLGGLFDLTSRLFGVTIEAADDAAEAWHPDVRFFNVRRADGAKEIIASFYLDPYARPSEKNGGAWMNTCVGRSKLLGVDGAVRIPVAYLICNQSPPVGDKPSLMTFREVETLFHEFGHGLQHMLTTVDFDGAAGINGVEWDAVELPSQFMENFCYHRGTINSISGHYETGEPLPAELFEKICDARKYMAASGMLRQLNFGALDMYLHDKYDPTTSTDTIFDVQHTLAKEFAVMPPLPEDRFLCSFSHIFAGGYAAGYYSYKWAEVLSCDAFGKFEEAGLDDEAALAKTGREFRDTVLALGGSRHPLQVFEQFRGRPQSTDALLKQYGLQ</sequence>
<dbReference type="Gene3D" id="1.10.1370.40">
    <property type="match status" value="1"/>
</dbReference>
<evidence type="ECO:0000256" key="9">
    <source>
        <dbReference type="RuleBase" id="RU003435"/>
    </source>
</evidence>
<comment type="similarity">
    <text evidence="1 9">Belongs to the peptidase M3 family.</text>
</comment>
<dbReference type="PANTHER" id="PTHR11804:SF83">
    <property type="entry name" value="LD37516P"/>
    <property type="match status" value="1"/>
</dbReference>
<dbReference type="FunFam" id="3.40.390.10:FF:000009">
    <property type="entry name" value="Oligopeptidase A"/>
    <property type="match status" value="1"/>
</dbReference>
<dbReference type="InterPro" id="IPR045666">
    <property type="entry name" value="OpdA_N"/>
</dbReference>
<evidence type="ECO:0000256" key="4">
    <source>
        <dbReference type="ARBA" id="ARBA00022801"/>
    </source>
</evidence>
<evidence type="ECO:0000259" key="11">
    <source>
        <dbReference type="Pfam" id="PF19310"/>
    </source>
</evidence>
<dbReference type="AlphaFoldDB" id="A0A1V9YR09"/>
<keyword evidence="2 9" id="KW-0645">Protease</keyword>
<dbReference type="OrthoDB" id="534666at2759"/>
<proteinExistence type="inferred from homology"/>
<keyword evidence="13" id="KW-1185">Reference proteome</keyword>
<feature type="domain" description="Peptidase M3A/M3B catalytic" evidence="10">
    <location>
        <begin position="270"/>
        <end position="731"/>
    </location>
</feature>
<comment type="catalytic activity">
    <reaction evidence="7">
        <text>Hydrolysis of oligopeptides, with broad specificity. Gly or Ala commonly occur as P1 or P1' residues, but more distant residues are also important, as is shown by the fact that Z-Gly-Pro-Gly-|-Gly-Pro-Ala is cleaved, but not Z-(Gly)(5).</text>
        <dbReference type="EC" id="3.4.24.70"/>
    </reaction>
</comment>
<dbReference type="CDD" id="cd06456">
    <property type="entry name" value="M3A_DCP"/>
    <property type="match status" value="1"/>
</dbReference>
<dbReference type="Proteomes" id="UP000243579">
    <property type="component" value="Unassembled WGS sequence"/>
</dbReference>
<evidence type="ECO:0000256" key="6">
    <source>
        <dbReference type="ARBA" id="ARBA00023049"/>
    </source>
</evidence>
<reference evidence="12 13" key="1">
    <citation type="journal article" date="2014" name="Genome Biol. Evol.">
        <title>The secreted proteins of Achlya hypogyna and Thraustotheca clavata identify the ancestral oomycete secretome and reveal gene acquisitions by horizontal gene transfer.</title>
        <authorList>
            <person name="Misner I."/>
            <person name="Blouin N."/>
            <person name="Leonard G."/>
            <person name="Richards T.A."/>
            <person name="Lane C.E."/>
        </authorList>
    </citation>
    <scope>NUCLEOTIDE SEQUENCE [LARGE SCALE GENOMIC DNA]</scope>
    <source>
        <strain evidence="12 13">ATCC 48635</strain>
    </source>
</reference>
<dbReference type="EMBL" id="JNBR01001405">
    <property type="protein sequence ID" value="OQR88194.1"/>
    <property type="molecule type" value="Genomic_DNA"/>
</dbReference>
<accession>A0A1V9YR09</accession>
<evidence type="ECO:0000259" key="10">
    <source>
        <dbReference type="Pfam" id="PF01432"/>
    </source>
</evidence>
<protein>
    <recommendedName>
        <fullName evidence="8">oligopeptidase A</fullName>
        <ecNumber evidence="8">3.4.24.70</ecNumber>
    </recommendedName>
</protein>
<dbReference type="GO" id="GO:0004222">
    <property type="term" value="F:metalloendopeptidase activity"/>
    <property type="evidence" value="ECO:0007669"/>
    <property type="project" value="UniProtKB-EC"/>
</dbReference>
<dbReference type="InterPro" id="IPR024077">
    <property type="entry name" value="Neurolysin/TOP_dom2"/>
</dbReference>
<evidence type="ECO:0000256" key="8">
    <source>
        <dbReference type="ARBA" id="ARBA00026100"/>
    </source>
</evidence>
<comment type="cofactor">
    <cofactor evidence="9">
        <name>Zn(2+)</name>
        <dbReference type="ChEBI" id="CHEBI:29105"/>
    </cofactor>
    <text evidence="9">Binds 1 zinc ion.</text>
</comment>